<dbReference type="EMBL" id="JAQNDK010000004">
    <property type="protein sequence ID" value="MDC0683506.1"/>
    <property type="molecule type" value="Genomic_DNA"/>
</dbReference>
<proteinExistence type="predicted"/>
<sequence>MRTIAIVGALFTLLAGSACLTVSGGGGSLTPGVKGPGATVGGAPRFPFVSGYELINLPATWYCVSPWSEDPGQERRGMELFAWRLFIALNWPGRVPYPGGWTAERELHRLNARGVYPRWNSWYTPEQIYRSLNDDPDDDSPELDDPLGWSCHGDCLTDSLRRGAGEASEPHRVVYDQNGQTVLYEVRLDDRWHETLMNAVEAEASAQPTANAAYIDFRTGQCKARGPDSGADTFDFVGTMAIKLAWKRLSEAESKSGRFLQRLASPRPSGPGAGDGKIRLGLIGFHIMQKSKPYGDWIWSTFEHVDNLTPAEAPSGPSFNDPRCDASTCRPNTSKQVHVNGSTMCRTQITRVDPIPPEVQKLNAQARDWLKSNDTVLQHYQLIGVQYKPHSGSKPEPATLRNSVIETYIVGSSAPGGAASRGPCDIEPEGKRSSCLGCHRAVQEQDFSFVPTLSLCNCEDKEKRWIGDRYCELLGVSSKCGAEEPARRTGGR</sequence>
<feature type="chain" id="PRO_5045053678" description="Secreted protein" evidence="1">
    <location>
        <begin position="21"/>
        <end position="492"/>
    </location>
</feature>
<reference evidence="2 3" key="1">
    <citation type="submission" date="2023-01" db="EMBL/GenBank/DDBJ databases">
        <title>Minimal conservation of predation-associated metabolite biosynthetic gene clusters underscores biosynthetic potential of Myxococcota including descriptions for ten novel species: Archangium lansinium sp. nov., Myxococcus landrumus sp. nov., Nannocystis bai.</title>
        <authorList>
            <person name="Ahearne A."/>
            <person name="Stevens C."/>
            <person name="Dowd S."/>
        </authorList>
    </citation>
    <scope>NUCLEOTIDE SEQUENCE [LARGE SCALE GENOMIC DNA]</scope>
    <source>
        <strain evidence="2 3">WIWO2</strain>
    </source>
</reference>
<evidence type="ECO:0000313" key="2">
    <source>
        <dbReference type="EMBL" id="MDC0683506.1"/>
    </source>
</evidence>
<comment type="caution">
    <text evidence="2">The sequence shown here is derived from an EMBL/GenBank/DDBJ whole genome shotgun (WGS) entry which is preliminary data.</text>
</comment>
<organism evidence="2 3">
    <name type="scientific">Sorangium atrum</name>
    <dbReference type="NCBI Taxonomy" id="2995308"/>
    <lineage>
        <taxon>Bacteria</taxon>
        <taxon>Pseudomonadati</taxon>
        <taxon>Myxococcota</taxon>
        <taxon>Polyangia</taxon>
        <taxon>Polyangiales</taxon>
        <taxon>Polyangiaceae</taxon>
        <taxon>Sorangium</taxon>
    </lineage>
</organism>
<keyword evidence="1" id="KW-0732">Signal</keyword>
<evidence type="ECO:0000256" key="1">
    <source>
        <dbReference type="SAM" id="SignalP"/>
    </source>
</evidence>
<evidence type="ECO:0008006" key="4">
    <source>
        <dbReference type="Google" id="ProtNLM"/>
    </source>
</evidence>
<dbReference type="Proteomes" id="UP001217485">
    <property type="component" value="Unassembled WGS sequence"/>
</dbReference>
<dbReference type="RefSeq" id="WP_272101644.1">
    <property type="nucleotide sequence ID" value="NZ_JAQNDK010000004.1"/>
</dbReference>
<protein>
    <recommendedName>
        <fullName evidence="4">Secreted protein</fullName>
    </recommendedName>
</protein>
<accession>A0ABT5CAN9</accession>
<gene>
    <name evidence="2" type="ORF">POL72_37600</name>
</gene>
<evidence type="ECO:0000313" key="3">
    <source>
        <dbReference type="Proteomes" id="UP001217485"/>
    </source>
</evidence>
<keyword evidence="3" id="KW-1185">Reference proteome</keyword>
<feature type="signal peptide" evidence="1">
    <location>
        <begin position="1"/>
        <end position="20"/>
    </location>
</feature>
<dbReference type="PROSITE" id="PS51257">
    <property type="entry name" value="PROKAR_LIPOPROTEIN"/>
    <property type="match status" value="1"/>
</dbReference>
<name>A0ABT5CAN9_9BACT</name>